<name>A0A427UN55_9ENTR</name>
<keyword evidence="2" id="KW-0805">Transcription regulation</keyword>
<dbReference type="PROSITE" id="PS50931">
    <property type="entry name" value="HTH_LYSR"/>
    <property type="match status" value="1"/>
</dbReference>
<feature type="domain" description="HTH lysR-type" evidence="5">
    <location>
        <begin position="6"/>
        <end position="63"/>
    </location>
</feature>
<gene>
    <name evidence="6" type="ORF">EGT71_22285</name>
</gene>
<reference evidence="6 7" key="1">
    <citation type="submission" date="2018-10" db="EMBL/GenBank/DDBJ databases">
        <title>Transmission dynamics of multidrug resistant bacteria on intensive care unit surfaces.</title>
        <authorList>
            <person name="D'Souza A.W."/>
            <person name="Potter R.F."/>
            <person name="Wallace M."/>
            <person name="Shupe A."/>
            <person name="Patel S."/>
            <person name="Sun S."/>
            <person name="Gul D."/>
            <person name="Kwon J.H."/>
            <person name="Andleeb S."/>
            <person name="Burnham C.-A.D."/>
            <person name="Dantas G."/>
        </authorList>
    </citation>
    <scope>NUCLEOTIDE SEQUENCE [LARGE SCALE GENOMIC DNA]</scope>
    <source>
        <strain evidence="6 7">AS_373</strain>
    </source>
</reference>
<dbReference type="PRINTS" id="PR00039">
    <property type="entry name" value="HTHLYSR"/>
</dbReference>
<dbReference type="InterPro" id="IPR036390">
    <property type="entry name" value="WH_DNA-bd_sf"/>
</dbReference>
<dbReference type="InterPro" id="IPR050950">
    <property type="entry name" value="HTH-type_LysR_regulators"/>
</dbReference>
<evidence type="ECO:0000313" key="7">
    <source>
        <dbReference type="Proteomes" id="UP000275331"/>
    </source>
</evidence>
<dbReference type="GO" id="GO:0005829">
    <property type="term" value="C:cytosol"/>
    <property type="evidence" value="ECO:0007669"/>
    <property type="project" value="TreeGrafter"/>
</dbReference>
<dbReference type="SUPFAM" id="SSF53850">
    <property type="entry name" value="Periplasmic binding protein-like II"/>
    <property type="match status" value="1"/>
</dbReference>
<dbReference type="Pfam" id="PF00126">
    <property type="entry name" value="HTH_1"/>
    <property type="match status" value="1"/>
</dbReference>
<dbReference type="PANTHER" id="PTHR30419:SF14">
    <property type="entry name" value="LYSR FAMILY TRANSCRIPTIONAL REGULATOR"/>
    <property type="match status" value="1"/>
</dbReference>
<dbReference type="AlphaFoldDB" id="A0A427UN55"/>
<evidence type="ECO:0000256" key="3">
    <source>
        <dbReference type="ARBA" id="ARBA00023125"/>
    </source>
</evidence>
<dbReference type="Proteomes" id="UP000275331">
    <property type="component" value="Unassembled WGS sequence"/>
</dbReference>
<evidence type="ECO:0000259" key="5">
    <source>
        <dbReference type="PROSITE" id="PS50931"/>
    </source>
</evidence>
<dbReference type="Gene3D" id="1.10.10.10">
    <property type="entry name" value="Winged helix-like DNA-binding domain superfamily/Winged helix DNA-binding domain"/>
    <property type="match status" value="1"/>
</dbReference>
<dbReference type="GO" id="GO:0003677">
    <property type="term" value="F:DNA binding"/>
    <property type="evidence" value="ECO:0007669"/>
    <property type="project" value="UniProtKB-KW"/>
</dbReference>
<dbReference type="CDD" id="cd08440">
    <property type="entry name" value="PBP2_LTTR_like_4"/>
    <property type="match status" value="1"/>
</dbReference>
<dbReference type="InterPro" id="IPR036388">
    <property type="entry name" value="WH-like_DNA-bd_sf"/>
</dbReference>
<comment type="similarity">
    <text evidence="1">Belongs to the LysR transcriptional regulatory family.</text>
</comment>
<keyword evidence="4" id="KW-0804">Transcription</keyword>
<evidence type="ECO:0000313" key="6">
    <source>
        <dbReference type="EMBL" id="RSE21998.1"/>
    </source>
</evidence>
<dbReference type="InterPro" id="IPR005119">
    <property type="entry name" value="LysR_subst-bd"/>
</dbReference>
<dbReference type="FunFam" id="1.10.10.10:FF:000001">
    <property type="entry name" value="LysR family transcriptional regulator"/>
    <property type="match status" value="1"/>
</dbReference>
<evidence type="ECO:0000256" key="1">
    <source>
        <dbReference type="ARBA" id="ARBA00009437"/>
    </source>
</evidence>
<organism evidence="6 7">
    <name type="scientific">Atlantibacter subterraneus</name>
    <dbReference type="NCBI Taxonomy" id="255519"/>
    <lineage>
        <taxon>Bacteria</taxon>
        <taxon>Pseudomonadati</taxon>
        <taxon>Pseudomonadota</taxon>
        <taxon>Gammaproteobacteria</taxon>
        <taxon>Enterobacterales</taxon>
        <taxon>Enterobacteriaceae</taxon>
        <taxon>Atlantibacter</taxon>
    </lineage>
</organism>
<dbReference type="Gene3D" id="3.40.190.290">
    <property type="match status" value="1"/>
</dbReference>
<dbReference type="InterPro" id="IPR000847">
    <property type="entry name" value="LysR_HTH_N"/>
</dbReference>
<dbReference type="SUPFAM" id="SSF46785">
    <property type="entry name" value="Winged helix' DNA-binding domain"/>
    <property type="match status" value="1"/>
</dbReference>
<keyword evidence="3" id="KW-0238">DNA-binding</keyword>
<dbReference type="EMBL" id="RHXB01000021">
    <property type="protein sequence ID" value="RSE21998.1"/>
    <property type="molecule type" value="Genomic_DNA"/>
</dbReference>
<dbReference type="RefSeq" id="WP_125295663.1">
    <property type="nucleotide sequence ID" value="NZ_JAPTZM010000003.1"/>
</dbReference>
<dbReference type="Pfam" id="PF03466">
    <property type="entry name" value="LysR_substrate"/>
    <property type="match status" value="1"/>
</dbReference>
<dbReference type="PANTHER" id="PTHR30419">
    <property type="entry name" value="HTH-TYPE TRANSCRIPTIONAL REGULATOR YBHD"/>
    <property type="match status" value="1"/>
</dbReference>
<dbReference type="OrthoDB" id="8437302at2"/>
<accession>A0A427UN55</accession>
<comment type="caution">
    <text evidence="6">The sequence shown here is derived from an EMBL/GenBank/DDBJ whole genome shotgun (WGS) entry which is preliminary data.</text>
</comment>
<evidence type="ECO:0000256" key="2">
    <source>
        <dbReference type="ARBA" id="ARBA00023015"/>
    </source>
</evidence>
<protein>
    <submittedName>
        <fullName evidence="6">LysR family transcriptional regulator</fullName>
    </submittedName>
</protein>
<dbReference type="GO" id="GO:0003700">
    <property type="term" value="F:DNA-binding transcription factor activity"/>
    <property type="evidence" value="ECO:0007669"/>
    <property type="project" value="InterPro"/>
</dbReference>
<evidence type="ECO:0000256" key="4">
    <source>
        <dbReference type="ARBA" id="ARBA00023163"/>
    </source>
</evidence>
<proteinExistence type="inferred from homology"/>
<sequence length="299" mass="33311">MNLSNISLRQLRIFLAVAEYHGFSRAGSMIGLTQSAMSHSIGELENELGIRLFARTTREVVLTQQGAELSLELRRLLSELETTLYNVQNKKEKRSGLVHVATSPTISAGIMPNCIAQLRRIYPQINLVIHDQIQQQTLAMVVNGEVDFGVIVEPLTPLELFTETFWEEPFCLVVPKSHPVSQRDAVNWSDLQNEDLVLLDNGSGSRPLINNALIRNNVTPHVIQELGHVTTIFQILSSGIGVSIIPELALASLENSDLVAIPLWPTETRRLQLARRRQRSLSPSAALVWGFISQLKKLS</sequence>